<gene>
    <name evidence="1" type="ORF">GCM10011357_22970</name>
</gene>
<reference evidence="2" key="1">
    <citation type="journal article" date="2019" name="Int. J. Syst. Evol. Microbiol.">
        <title>The Global Catalogue of Microorganisms (GCM) 10K type strain sequencing project: providing services to taxonomists for standard genome sequencing and annotation.</title>
        <authorList>
            <consortium name="The Broad Institute Genomics Platform"/>
            <consortium name="The Broad Institute Genome Sequencing Center for Infectious Disease"/>
            <person name="Wu L."/>
            <person name="Ma J."/>
        </authorList>
    </citation>
    <scope>NUCLEOTIDE SEQUENCE [LARGE SCALE GENOMIC DNA]</scope>
    <source>
        <strain evidence="2">CGMCC 1.12923</strain>
    </source>
</reference>
<keyword evidence="2" id="KW-1185">Reference proteome</keyword>
<proteinExistence type="predicted"/>
<protein>
    <submittedName>
        <fullName evidence="1">Uncharacterized protein</fullName>
    </submittedName>
</protein>
<name>A0ABQ1RG18_9ALTE</name>
<dbReference type="RefSeq" id="WP_099034956.1">
    <property type="nucleotide sequence ID" value="NZ_BMGJ01000008.1"/>
</dbReference>
<organism evidence="1 2">
    <name type="scientific">Lacimicrobium alkaliphilum</name>
    <dbReference type="NCBI Taxonomy" id="1526571"/>
    <lineage>
        <taxon>Bacteria</taxon>
        <taxon>Pseudomonadati</taxon>
        <taxon>Pseudomonadota</taxon>
        <taxon>Gammaproteobacteria</taxon>
        <taxon>Alteromonadales</taxon>
        <taxon>Alteromonadaceae</taxon>
        <taxon>Lacimicrobium</taxon>
    </lineage>
</organism>
<evidence type="ECO:0000313" key="1">
    <source>
        <dbReference type="EMBL" id="GGD67190.1"/>
    </source>
</evidence>
<sequence>MRYLIIFTLLTLGFVQESDAETCNLNSNTVYAEYEIETTLRTDNTTRTSLILVRQGQQVAHYYPQTQITEIWESAKPGIIKKTRYFDAHQRAIEYQPGDISGQAGHTDWSHRVQLISDSLLQHATKTGSQTTDCGIKEHYQYDKNAQISLTWLPQLKLLERFRLKGADREETWTLKTSHTDPEKIAAFFASRDHYLSTDFADIGDDHTDPFLTKMINQGFLEKGASGFYDQHGRALQAENHQH</sequence>
<comment type="caution">
    <text evidence="1">The sequence shown here is derived from an EMBL/GenBank/DDBJ whole genome shotgun (WGS) entry which is preliminary data.</text>
</comment>
<dbReference type="EMBL" id="BMGJ01000008">
    <property type="protein sequence ID" value="GGD67190.1"/>
    <property type="molecule type" value="Genomic_DNA"/>
</dbReference>
<accession>A0ABQ1RG18</accession>
<dbReference type="Proteomes" id="UP000614272">
    <property type="component" value="Unassembled WGS sequence"/>
</dbReference>
<evidence type="ECO:0000313" key="2">
    <source>
        <dbReference type="Proteomes" id="UP000614272"/>
    </source>
</evidence>